<dbReference type="PANTHER" id="PTHR43585">
    <property type="entry name" value="FUMIPYRROLE BIOSYNTHESIS PROTEIN C"/>
    <property type="match status" value="1"/>
</dbReference>
<proteinExistence type="predicted"/>
<dbReference type="Proteomes" id="UP000619260">
    <property type="component" value="Unassembled WGS sequence"/>
</dbReference>
<dbReference type="EMBL" id="BOPF01000020">
    <property type="protein sequence ID" value="GIJ48367.1"/>
    <property type="molecule type" value="Genomic_DNA"/>
</dbReference>
<dbReference type="InterPro" id="IPR040570">
    <property type="entry name" value="LAL_C2"/>
</dbReference>
<dbReference type="GO" id="GO:0016874">
    <property type="term" value="F:ligase activity"/>
    <property type="evidence" value="ECO:0007669"/>
    <property type="project" value="UniProtKB-KW"/>
</dbReference>
<keyword evidence="2 4" id="KW-0547">Nucleotide-binding</keyword>
<evidence type="ECO:0000256" key="2">
    <source>
        <dbReference type="ARBA" id="ARBA00022741"/>
    </source>
</evidence>
<name>A0A8J3YQ14_9ACTN</name>
<dbReference type="PANTHER" id="PTHR43585:SF2">
    <property type="entry name" value="ATP-GRASP ENZYME FSQD"/>
    <property type="match status" value="1"/>
</dbReference>
<reference evidence="6" key="1">
    <citation type="submission" date="2021-01" db="EMBL/GenBank/DDBJ databases">
        <title>Whole genome shotgun sequence of Virgisporangium aliadipatigenens NBRC 105644.</title>
        <authorList>
            <person name="Komaki H."/>
            <person name="Tamura T."/>
        </authorList>
    </citation>
    <scope>NUCLEOTIDE SEQUENCE</scope>
    <source>
        <strain evidence="6">NBRC 105644</strain>
    </source>
</reference>
<dbReference type="InterPro" id="IPR011761">
    <property type="entry name" value="ATP-grasp"/>
</dbReference>
<dbReference type="Gene3D" id="3.30.470.20">
    <property type="entry name" value="ATP-grasp fold, B domain"/>
    <property type="match status" value="1"/>
</dbReference>
<protein>
    <recommendedName>
        <fullName evidence="5">ATP-grasp domain-containing protein</fullName>
    </recommendedName>
</protein>
<accession>A0A8J3YQ14</accession>
<dbReference type="AlphaFoldDB" id="A0A8J3YQ14"/>
<dbReference type="PROSITE" id="PS50975">
    <property type="entry name" value="ATP_GRASP"/>
    <property type="match status" value="1"/>
</dbReference>
<evidence type="ECO:0000256" key="3">
    <source>
        <dbReference type="ARBA" id="ARBA00022840"/>
    </source>
</evidence>
<evidence type="ECO:0000313" key="6">
    <source>
        <dbReference type="EMBL" id="GIJ48367.1"/>
    </source>
</evidence>
<evidence type="ECO:0000313" key="7">
    <source>
        <dbReference type="Proteomes" id="UP000619260"/>
    </source>
</evidence>
<dbReference type="RefSeq" id="WP_203901854.1">
    <property type="nucleotide sequence ID" value="NZ_BOPF01000020.1"/>
</dbReference>
<gene>
    <name evidence="6" type="ORF">Val02_52530</name>
</gene>
<dbReference type="GO" id="GO:0005524">
    <property type="term" value="F:ATP binding"/>
    <property type="evidence" value="ECO:0007669"/>
    <property type="project" value="UniProtKB-UniRule"/>
</dbReference>
<keyword evidence="7" id="KW-1185">Reference proteome</keyword>
<dbReference type="GO" id="GO:0046872">
    <property type="term" value="F:metal ion binding"/>
    <property type="evidence" value="ECO:0007669"/>
    <property type="project" value="InterPro"/>
</dbReference>
<evidence type="ECO:0000259" key="5">
    <source>
        <dbReference type="PROSITE" id="PS50975"/>
    </source>
</evidence>
<dbReference type="SUPFAM" id="SSF56059">
    <property type="entry name" value="Glutathione synthetase ATP-binding domain-like"/>
    <property type="match status" value="1"/>
</dbReference>
<keyword evidence="1" id="KW-0436">Ligase</keyword>
<sequence>MRPLLIIVYDLGAAGPADLVAAARDVCDVVFVADPRSRHVADNLAVLRAAAPVVEAPPDPRAVADAVKVLRPAGVTTFSESRIGLTAAVADLLGLPYHAPATAAALADKAAQREALARAGVPSARHRAIAGREGFLDAVAAVGLPAVLKPRQGAGSVDVRRLDTLQDCTRAANDLGAGYVLEELLVGDPTAAGPGFGDYVSVESVVHDGEIRHVAVTGKFPLAAGFRETGQFLPATLAPALADRVTATAGHALRALDVRDGVTHTELKLTPSGPRIIEVNGRAGGYVSDLLRRCTGYDLLGAAMRSAVGRAPETTVGPPRQVAFRRYLAAPPGRVVLTALDGPDRVAALPGVTHVEIRAGIGQVLDSRNGTQDCLGVVYGRATDHDALRRLVEEMDALVDARYEHVSAPLQPTGV</sequence>
<evidence type="ECO:0000256" key="4">
    <source>
        <dbReference type="PROSITE-ProRule" id="PRU00409"/>
    </source>
</evidence>
<feature type="domain" description="ATP-grasp" evidence="5">
    <location>
        <begin position="113"/>
        <end position="308"/>
    </location>
</feature>
<dbReference type="InterPro" id="IPR052032">
    <property type="entry name" value="ATP-dep_AA_Ligase"/>
</dbReference>
<dbReference type="Pfam" id="PF18603">
    <property type="entry name" value="LAL_C2"/>
    <property type="match status" value="1"/>
</dbReference>
<comment type="caution">
    <text evidence="6">The sequence shown here is derived from an EMBL/GenBank/DDBJ whole genome shotgun (WGS) entry which is preliminary data.</text>
</comment>
<evidence type="ECO:0000256" key="1">
    <source>
        <dbReference type="ARBA" id="ARBA00022598"/>
    </source>
</evidence>
<keyword evidence="3 4" id="KW-0067">ATP-binding</keyword>
<organism evidence="6 7">
    <name type="scientific">Virgisporangium aliadipatigenens</name>
    <dbReference type="NCBI Taxonomy" id="741659"/>
    <lineage>
        <taxon>Bacteria</taxon>
        <taxon>Bacillati</taxon>
        <taxon>Actinomycetota</taxon>
        <taxon>Actinomycetes</taxon>
        <taxon>Micromonosporales</taxon>
        <taxon>Micromonosporaceae</taxon>
        <taxon>Virgisporangium</taxon>
    </lineage>
</organism>